<evidence type="ECO:0000313" key="2">
    <source>
        <dbReference type="EMBL" id="MBB3712577.1"/>
    </source>
</evidence>
<feature type="compositionally biased region" description="Basic and acidic residues" evidence="1">
    <location>
        <begin position="42"/>
        <end position="54"/>
    </location>
</feature>
<dbReference type="EMBL" id="JACIBX010000007">
    <property type="protein sequence ID" value="MBB3712577.1"/>
    <property type="molecule type" value="Genomic_DNA"/>
</dbReference>
<dbReference type="InterPro" id="IPR006837">
    <property type="entry name" value="Divergent_DAC"/>
</dbReference>
<feature type="compositionally biased region" description="Low complexity" evidence="1">
    <location>
        <begin position="173"/>
        <end position="188"/>
    </location>
</feature>
<feature type="compositionally biased region" description="Acidic residues" evidence="1">
    <location>
        <begin position="232"/>
        <end position="247"/>
    </location>
</feature>
<evidence type="ECO:0000256" key="1">
    <source>
        <dbReference type="SAM" id="MobiDB-lite"/>
    </source>
</evidence>
<proteinExistence type="predicted"/>
<dbReference type="Gene3D" id="3.20.20.370">
    <property type="entry name" value="Glycoside hydrolase/deacetylase"/>
    <property type="match status" value="1"/>
</dbReference>
<dbReference type="RefSeq" id="WP_183473002.1">
    <property type="nucleotide sequence ID" value="NZ_JACIBX010000007.1"/>
</dbReference>
<dbReference type="Proteomes" id="UP000576152">
    <property type="component" value="Unassembled WGS sequence"/>
</dbReference>
<feature type="region of interest" description="Disordered" evidence="1">
    <location>
        <begin position="126"/>
        <end position="331"/>
    </location>
</feature>
<accession>A0ABR6HPV8</accession>
<reference evidence="2 3" key="1">
    <citation type="submission" date="2020-08" db="EMBL/GenBank/DDBJ databases">
        <title>Genomic Encyclopedia of Type Strains, Phase III (KMG-III): the genomes of soil and plant-associated and newly described type strains.</title>
        <authorList>
            <person name="Whitman W."/>
        </authorList>
    </citation>
    <scope>NUCLEOTIDE SEQUENCE [LARGE SCALE GENOMIC DNA]</scope>
    <source>
        <strain evidence="2 3">CECT 8572</strain>
    </source>
</reference>
<feature type="compositionally biased region" description="Pro residues" evidence="1">
    <location>
        <begin position="257"/>
        <end position="268"/>
    </location>
</feature>
<evidence type="ECO:0000313" key="3">
    <source>
        <dbReference type="Proteomes" id="UP000576152"/>
    </source>
</evidence>
<name>A0ABR6HPV8_9RHOB</name>
<sequence>MGSGFIIGGIWGLLVSAGALAVASLIGDPPAREIARPFGEAADEREVETTDEAARAAAEGPGGQPDDTIIVSGEVEVVPVTPAQDEADDAPAAELAEGPPPPVSAEAPEAPVGGEVLAEAPDAPALAPRREALPLTPRADVPAGRGAVPEAETEAEDRPGAAPDAGSAPQPAPDTAAAPGPAPEGDQPVLPGPPSRVIEVPAGEADITVVTDPPPPPSEAPRQVVDARPEPSTEEAQEVEASEDSEAPEIAALAEPPASPPLAMPAPPERPEALPDMSGTITVLPAPGEAGEDAARPLPGRAAGLSGGDAVPVRRPGLDDEEAPAEAAPLPDDAPALMRFAAPDLADAGEPRMSIVLLDTGALDNAVAAASTIPFPVTIGIDAEAPDAAARAARWRDAGYEIAAIARLPQGAAPSDVEVTFESAFNTLPEAVALLDLGDAGLLSDADVTAQALDRLARDGRGLVALPRGLATPMRQAEARGVPALEVYRDLGEVGQDDRVIRRFLDQAAFRARQQGAVTLLAPLNPESITALTLWGNRVDREGVAPSPVSALLQLQLAGPVK</sequence>
<organism evidence="2 3">
    <name type="scientific">Limimaricola variabilis</name>
    <dbReference type="NCBI Taxonomy" id="1492771"/>
    <lineage>
        <taxon>Bacteria</taxon>
        <taxon>Pseudomonadati</taxon>
        <taxon>Pseudomonadota</taxon>
        <taxon>Alphaproteobacteria</taxon>
        <taxon>Rhodobacterales</taxon>
        <taxon>Paracoccaceae</taxon>
        <taxon>Limimaricola</taxon>
    </lineage>
</organism>
<feature type="region of interest" description="Disordered" evidence="1">
    <location>
        <begin position="36"/>
        <end position="68"/>
    </location>
</feature>
<dbReference type="InterPro" id="IPR011330">
    <property type="entry name" value="Glyco_hydro/deAcase_b/a-brl"/>
</dbReference>
<protein>
    <submittedName>
        <fullName evidence="2">Polysaccharide deacetylase 2 family uncharacterized protein YibQ</fullName>
    </submittedName>
</protein>
<gene>
    <name evidence="2" type="ORF">FHS00_002165</name>
</gene>
<feature type="compositionally biased region" description="Low complexity" evidence="1">
    <location>
        <begin position="126"/>
        <end position="139"/>
    </location>
</feature>
<dbReference type="SUPFAM" id="SSF88713">
    <property type="entry name" value="Glycoside hydrolase/deacetylase"/>
    <property type="match status" value="1"/>
</dbReference>
<keyword evidence="3" id="KW-1185">Reference proteome</keyword>
<feature type="region of interest" description="Disordered" evidence="1">
    <location>
        <begin position="83"/>
        <end position="109"/>
    </location>
</feature>
<comment type="caution">
    <text evidence="2">The sequence shown here is derived from an EMBL/GenBank/DDBJ whole genome shotgun (WGS) entry which is preliminary data.</text>
</comment>
<dbReference type="Pfam" id="PF04748">
    <property type="entry name" value="Polysacc_deac_2"/>
    <property type="match status" value="1"/>
</dbReference>